<dbReference type="Proteomes" id="UP000264820">
    <property type="component" value="Unplaced"/>
</dbReference>
<dbReference type="Pfam" id="PF08205">
    <property type="entry name" value="C2-set_2"/>
    <property type="match status" value="1"/>
</dbReference>
<dbReference type="InterPro" id="IPR051427">
    <property type="entry name" value="Nectin/Nectin-like"/>
</dbReference>
<keyword evidence="15" id="KW-1185">Reference proteome</keyword>
<dbReference type="SMART" id="SM00409">
    <property type="entry name" value="IG"/>
    <property type="match status" value="2"/>
</dbReference>
<proteinExistence type="inferred from homology"/>
<dbReference type="InterPro" id="IPR013162">
    <property type="entry name" value="CD80_C2-set"/>
</dbReference>
<dbReference type="SMART" id="SM00408">
    <property type="entry name" value="IGc2"/>
    <property type="match status" value="2"/>
</dbReference>
<dbReference type="Ensembl" id="ENSHCOT00000017107.1">
    <property type="protein sequence ID" value="ENSHCOP00000024166.1"/>
    <property type="gene ID" value="ENSHCOG00000013294.1"/>
</dbReference>
<evidence type="ECO:0000313" key="15">
    <source>
        <dbReference type="Proteomes" id="UP000264820"/>
    </source>
</evidence>
<name>A0A3Q3DYY0_HIPCM</name>
<dbReference type="GO" id="GO:0007156">
    <property type="term" value="P:homophilic cell adhesion via plasma membrane adhesion molecules"/>
    <property type="evidence" value="ECO:0007669"/>
    <property type="project" value="TreeGrafter"/>
</dbReference>
<dbReference type="InterPro" id="IPR013106">
    <property type="entry name" value="Ig_V-set"/>
</dbReference>
<dbReference type="AlphaFoldDB" id="A0A3Q3DYY0"/>
<evidence type="ECO:0000256" key="11">
    <source>
        <dbReference type="SAM" id="Phobius"/>
    </source>
</evidence>
<keyword evidence="9" id="KW-1015">Disulfide bond</keyword>
<evidence type="ECO:0000259" key="13">
    <source>
        <dbReference type="PROSITE" id="PS50835"/>
    </source>
</evidence>
<dbReference type="STRING" id="109280.ENSHCOP00000024166"/>
<evidence type="ECO:0000256" key="7">
    <source>
        <dbReference type="ARBA" id="ARBA00022989"/>
    </source>
</evidence>
<dbReference type="SUPFAM" id="SSF48726">
    <property type="entry name" value="Immunoglobulin"/>
    <property type="match status" value="3"/>
</dbReference>
<dbReference type="OMA" id="MFYESNG"/>
<evidence type="ECO:0000256" key="5">
    <source>
        <dbReference type="ARBA" id="ARBA00022737"/>
    </source>
</evidence>
<dbReference type="InterPro" id="IPR003599">
    <property type="entry name" value="Ig_sub"/>
</dbReference>
<evidence type="ECO:0000256" key="2">
    <source>
        <dbReference type="ARBA" id="ARBA00007810"/>
    </source>
</evidence>
<dbReference type="InterPro" id="IPR007110">
    <property type="entry name" value="Ig-like_dom"/>
</dbReference>
<evidence type="ECO:0000256" key="12">
    <source>
        <dbReference type="SAM" id="SignalP"/>
    </source>
</evidence>
<feature type="transmembrane region" description="Helical" evidence="11">
    <location>
        <begin position="326"/>
        <end position="350"/>
    </location>
</feature>
<feature type="domain" description="Ig-like" evidence="13">
    <location>
        <begin position="24"/>
        <end position="134"/>
    </location>
</feature>
<dbReference type="GO" id="GO:0005912">
    <property type="term" value="C:adherens junction"/>
    <property type="evidence" value="ECO:0007669"/>
    <property type="project" value="TreeGrafter"/>
</dbReference>
<dbReference type="PROSITE" id="PS50835">
    <property type="entry name" value="IG_LIKE"/>
    <property type="match status" value="3"/>
</dbReference>
<feature type="signal peptide" evidence="12">
    <location>
        <begin position="1"/>
        <end position="19"/>
    </location>
</feature>
<keyword evidence="3 11" id="KW-0812">Transmembrane</keyword>
<dbReference type="InterPro" id="IPR013783">
    <property type="entry name" value="Ig-like_fold"/>
</dbReference>
<reference evidence="14" key="1">
    <citation type="submission" date="2025-08" db="UniProtKB">
        <authorList>
            <consortium name="Ensembl"/>
        </authorList>
    </citation>
    <scope>IDENTIFICATION</scope>
</reference>
<organism evidence="14 15">
    <name type="scientific">Hippocampus comes</name>
    <name type="common">Tiger tail seahorse</name>
    <dbReference type="NCBI Taxonomy" id="109280"/>
    <lineage>
        <taxon>Eukaryota</taxon>
        <taxon>Metazoa</taxon>
        <taxon>Chordata</taxon>
        <taxon>Craniata</taxon>
        <taxon>Vertebrata</taxon>
        <taxon>Euteleostomi</taxon>
        <taxon>Actinopterygii</taxon>
        <taxon>Neopterygii</taxon>
        <taxon>Teleostei</taxon>
        <taxon>Neoteleostei</taxon>
        <taxon>Acanthomorphata</taxon>
        <taxon>Syngnathiaria</taxon>
        <taxon>Syngnathiformes</taxon>
        <taxon>Syngnathoidei</taxon>
        <taxon>Syngnathidae</taxon>
        <taxon>Hippocampus</taxon>
    </lineage>
</organism>
<keyword evidence="4 12" id="KW-0732">Signal</keyword>
<evidence type="ECO:0000256" key="1">
    <source>
        <dbReference type="ARBA" id="ARBA00004167"/>
    </source>
</evidence>
<dbReference type="GO" id="GO:0007157">
    <property type="term" value="P:heterophilic cell-cell adhesion via plasma membrane cell adhesion molecules"/>
    <property type="evidence" value="ECO:0007669"/>
    <property type="project" value="TreeGrafter"/>
</dbReference>
<evidence type="ECO:0000256" key="3">
    <source>
        <dbReference type="ARBA" id="ARBA00022692"/>
    </source>
</evidence>
<feature type="domain" description="Ig-like" evidence="13">
    <location>
        <begin position="139"/>
        <end position="223"/>
    </location>
</feature>
<keyword evidence="7 11" id="KW-1133">Transmembrane helix</keyword>
<keyword evidence="6" id="KW-0130">Cell adhesion</keyword>
<dbReference type="Gene3D" id="2.60.40.10">
    <property type="entry name" value="Immunoglobulins"/>
    <property type="match status" value="3"/>
</dbReference>
<evidence type="ECO:0000313" key="14">
    <source>
        <dbReference type="Ensembl" id="ENSHCOP00000024166.1"/>
    </source>
</evidence>
<reference evidence="14" key="2">
    <citation type="submission" date="2025-09" db="UniProtKB">
        <authorList>
            <consortium name="Ensembl"/>
        </authorList>
    </citation>
    <scope>IDENTIFICATION</scope>
</reference>
<feature type="chain" id="PRO_5018563105" evidence="12">
    <location>
        <begin position="20"/>
        <end position="412"/>
    </location>
</feature>
<protein>
    <submittedName>
        <fullName evidence="14">Nectin cell adhesion molecule 4b</fullName>
    </submittedName>
</protein>
<evidence type="ECO:0000256" key="10">
    <source>
        <dbReference type="ARBA" id="ARBA00023180"/>
    </source>
</evidence>
<dbReference type="Pfam" id="PF13927">
    <property type="entry name" value="Ig_3"/>
    <property type="match status" value="1"/>
</dbReference>
<keyword evidence="8 11" id="KW-0472">Membrane</keyword>
<evidence type="ECO:0000256" key="9">
    <source>
        <dbReference type="ARBA" id="ARBA00023157"/>
    </source>
</evidence>
<accession>A0A3Q3DYY0</accession>
<comment type="subcellular location">
    <subcellularLocation>
        <location evidence="1">Membrane</location>
        <topology evidence="1">Single-pass membrane protein</topology>
    </subcellularLocation>
</comment>
<dbReference type="GO" id="GO:0016020">
    <property type="term" value="C:membrane"/>
    <property type="evidence" value="ECO:0007669"/>
    <property type="project" value="UniProtKB-SubCell"/>
</dbReference>
<evidence type="ECO:0000256" key="4">
    <source>
        <dbReference type="ARBA" id="ARBA00022729"/>
    </source>
</evidence>
<evidence type="ECO:0000256" key="6">
    <source>
        <dbReference type="ARBA" id="ARBA00022889"/>
    </source>
</evidence>
<evidence type="ECO:0000256" key="8">
    <source>
        <dbReference type="ARBA" id="ARBA00023136"/>
    </source>
</evidence>
<keyword evidence="5" id="KW-0677">Repeat</keyword>
<feature type="domain" description="Ig-like" evidence="13">
    <location>
        <begin position="232"/>
        <end position="321"/>
    </location>
</feature>
<comment type="similarity">
    <text evidence="2">Belongs to the nectin family.</text>
</comment>
<dbReference type="Pfam" id="PF07686">
    <property type="entry name" value="V-set"/>
    <property type="match status" value="1"/>
</dbReference>
<dbReference type="PANTHER" id="PTHR23277">
    <property type="entry name" value="NECTIN-RELATED"/>
    <property type="match status" value="1"/>
</dbReference>
<dbReference type="InterPro" id="IPR036179">
    <property type="entry name" value="Ig-like_dom_sf"/>
</dbReference>
<dbReference type="InterPro" id="IPR003598">
    <property type="entry name" value="Ig_sub2"/>
</dbReference>
<keyword evidence="10" id="KW-0325">Glycoprotein</keyword>
<dbReference type="CDD" id="cd00096">
    <property type="entry name" value="Ig"/>
    <property type="match status" value="1"/>
</dbReference>
<sequence length="412" mass="45149">TCVLLLIFFISAPAACTQGVFIEPLRAVTSQRSLAESITRLPCRYQGSVGERVVQVTWYKELRDGTKDQIITAHFSDGYTEFGSYASRMRFESDKPTSNSALLIPNTEESDDGTYTCHISTFPNGNFERRIKLTVWVLPIASLEPLVLVEGQSFRVAASCRAVGRPLPTLSWDTTVPGQTHNRTNEGGSVSSYYSLHPLRSMNGKNLDCLVRHPGLEHPRRITNKLVVHYPPDATISVTTDDWFAGLEEAALTCDFTGFPVPENITWTWKGGALPDGVTASGGRVTFGRALHLDDSGLYQCVVGNGVGVAKADYLMTETVASDSSILVIIIGVSAAAAVLLMAVVVLLLLRHHRRRNKKLVRQLSVKTEEVNNLSRQASFRRLNSVGSDPRAQVHTRPRGGAICVLATCLRH</sequence>
<dbReference type="PANTHER" id="PTHR23277:SF11">
    <property type="entry name" value="NECTIN-4"/>
    <property type="match status" value="1"/>
</dbReference>
<dbReference type="GeneTree" id="ENSGT00940000157535"/>